<gene>
    <name evidence="2" type="ORF">Tci_008089</name>
</gene>
<proteinExistence type="predicted"/>
<name>A0A6L2JGN2_TANCI</name>
<sequence length="425" mass="49118">MKVKISLVMTKSKLNEYKADEEMKYAKNDKREKVKEEHFLNVSSDTSLVSILKDLTEIEIQSMVDVLIHQKDSVVLRTPLVDTIISMVTEKTTPTPKQTPPTIKAQVTSVSKSDQSSKFEQRSFQEHKKHLDLYNAMIGSIGLDEAIKKDSKPSKYDQAGLSKKGNTPSKSLKTDKYVNADETVEETVTEVAMDVEELVNGEIEPPQDDASPKQDKSTWFEQPPIPETPDLECIDLEYDLEQCYLSLSYQLDWTNPERDICPIDMSKPLPLRGPPGHLTSYVDFFFNNDLEYLKTRNKERKYTVSLTKTKAARYDLKGIENMISKLWSIVKEAYDKNDALGIYHWGPKRKLFYISIIEILVRRDDLKEYTFKEVDFSRLHLNDIEDMFLLHVQRKIHNLTGDEIVHLDTIMYAKEKMDRERSGTD</sequence>
<dbReference type="EMBL" id="BKCJ010000771">
    <property type="protein sequence ID" value="GEU36111.1"/>
    <property type="molecule type" value="Genomic_DNA"/>
</dbReference>
<comment type="caution">
    <text evidence="2">The sequence shown here is derived from an EMBL/GenBank/DDBJ whole genome shotgun (WGS) entry which is preliminary data.</text>
</comment>
<accession>A0A6L2JGN2</accession>
<protein>
    <submittedName>
        <fullName evidence="2">Uncharacterized protein</fullName>
    </submittedName>
</protein>
<dbReference type="AlphaFoldDB" id="A0A6L2JGN2"/>
<reference evidence="2" key="1">
    <citation type="journal article" date="2019" name="Sci. Rep.">
        <title>Draft genome of Tanacetum cinerariifolium, the natural source of mosquito coil.</title>
        <authorList>
            <person name="Yamashiro T."/>
            <person name="Shiraishi A."/>
            <person name="Satake H."/>
            <person name="Nakayama K."/>
        </authorList>
    </citation>
    <scope>NUCLEOTIDE SEQUENCE</scope>
</reference>
<feature type="compositionally biased region" description="Polar residues" evidence="1">
    <location>
        <begin position="105"/>
        <end position="114"/>
    </location>
</feature>
<evidence type="ECO:0000256" key="1">
    <source>
        <dbReference type="SAM" id="MobiDB-lite"/>
    </source>
</evidence>
<evidence type="ECO:0000313" key="2">
    <source>
        <dbReference type="EMBL" id="GEU36111.1"/>
    </source>
</evidence>
<feature type="region of interest" description="Disordered" evidence="1">
    <location>
        <begin position="92"/>
        <end position="117"/>
    </location>
</feature>
<feature type="region of interest" description="Disordered" evidence="1">
    <location>
        <begin position="152"/>
        <end position="173"/>
    </location>
</feature>
<organism evidence="2">
    <name type="scientific">Tanacetum cinerariifolium</name>
    <name type="common">Dalmatian daisy</name>
    <name type="synonym">Chrysanthemum cinerariifolium</name>
    <dbReference type="NCBI Taxonomy" id="118510"/>
    <lineage>
        <taxon>Eukaryota</taxon>
        <taxon>Viridiplantae</taxon>
        <taxon>Streptophyta</taxon>
        <taxon>Embryophyta</taxon>
        <taxon>Tracheophyta</taxon>
        <taxon>Spermatophyta</taxon>
        <taxon>Magnoliopsida</taxon>
        <taxon>eudicotyledons</taxon>
        <taxon>Gunneridae</taxon>
        <taxon>Pentapetalae</taxon>
        <taxon>asterids</taxon>
        <taxon>campanulids</taxon>
        <taxon>Asterales</taxon>
        <taxon>Asteraceae</taxon>
        <taxon>Asteroideae</taxon>
        <taxon>Anthemideae</taxon>
        <taxon>Anthemidinae</taxon>
        <taxon>Tanacetum</taxon>
    </lineage>
</organism>
<feature type="compositionally biased region" description="Low complexity" evidence="1">
    <location>
        <begin position="92"/>
        <end position="102"/>
    </location>
</feature>